<proteinExistence type="predicted"/>
<evidence type="ECO:0000256" key="1">
    <source>
        <dbReference type="ARBA" id="ARBA00022842"/>
    </source>
</evidence>
<gene>
    <name evidence="3" type="primary">glmU_1</name>
    <name evidence="3" type="ORF">A1019T_00606</name>
</gene>
<evidence type="ECO:0000313" key="3">
    <source>
        <dbReference type="EMBL" id="SJM36644.1"/>
    </source>
</evidence>
<dbReference type="RefSeq" id="WP_077448044.1">
    <property type="nucleotide sequence ID" value="NZ_FUGD01000054.1"/>
</dbReference>
<dbReference type="Pfam" id="PF12804">
    <property type="entry name" value="NTP_transf_3"/>
    <property type="match status" value="1"/>
</dbReference>
<name>A0A1R4EDS7_9GAMM</name>
<dbReference type="InterPro" id="IPR025877">
    <property type="entry name" value="MobA-like_NTP_Trfase"/>
</dbReference>
<dbReference type="AlphaFoldDB" id="A0A1R4EDS7"/>
<dbReference type="PANTHER" id="PTHR43777">
    <property type="entry name" value="MOLYBDENUM COFACTOR CYTIDYLYLTRANSFERASE"/>
    <property type="match status" value="1"/>
</dbReference>
<keyword evidence="3" id="KW-0808">Transferase</keyword>
<evidence type="ECO:0000313" key="4">
    <source>
        <dbReference type="Proteomes" id="UP000188169"/>
    </source>
</evidence>
<dbReference type="EC" id="2.3.1.157" evidence="3"/>
<dbReference type="STRING" id="1945520.A1019T_00606"/>
<evidence type="ECO:0000259" key="2">
    <source>
        <dbReference type="Pfam" id="PF12804"/>
    </source>
</evidence>
<reference evidence="4" key="1">
    <citation type="submission" date="2017-02" db="EMBL/GenBank/DDBJ databases">
        <authorList>
            <person name="Mornico D."/>
        </authorList>
    </citation>
    <scope>NUCLEOTIDE SEQUENCE [LARGE SCALE GENOMIC DNA]</scope>
</reference>
<dbReference type="OrthoDB" id="285216at2"/>
<dbReference type="GO" id="GO:0016779">
    <property type="term" value="F:nucleotidyltransferase activity"/>
    <property type="evidence" value="ECO:0007669"/>
    <property type="project" value="UniProtKB-ARBA"/>
</dbReference>
<dbReference type="PANTHER" id="PTHR43777:SF1">
    <property type="entry name" value="MOLYBDENUM COFACTOR CYTIDYLYLTRANSFERASE"/>
    <property type="match status" value="1"/>
</dbReference>
<dbReference type="Gene3D" id="3.90.550.10">
    <property type="entry name" value="Spore Coat Polysaccharide Biosynthesis Protein SpsA, Chain A"/>
    <property type="match status" value="1"/>
</dbReference>
<keyword evidence="1" id="KW-0460">Magnesium</keyword>
<keyword evidence="3" id="KW-0012">Acyltransferase</keyword>
<dbReference type="GO" id="GO:0019134">
    <property type="term" value="F:glucosamine-1-phosphate N-acetyltransferase activity"/>
    <property type="evidence" value="ECO:0007669"/>
    <property type="project" value="UniProtKB-EC"/>
</dbReference>
<organism evidence="3 4">
    <name type="scientific">Psychrobacter pasteurii</name>
    <dbReference type="NCBI Taxonomy" id="1945520"/>
    <lineage>
        <taxon>Bacteria</taxon>
        <taxon>Pseudomonadati</taxon>
        <taxon>Pseudomonadota</taxon>
        <taxon>Gammaproteobacteria</taxon>
        <taxon>Moraxellales</taxon>
        <taxon>Moraxellaceae</taxon>
        <taxon>Psychrobacter</taxon>
    </lineage>
</organism>
<protein>
    <submittedName>
        <fullName evidence="3">Bifunctional protein GlmU</fullName>
        <ecNumber evidence="3">2.3.1.157</ecNumber>
    </submittedName>
</protein>
<feature type="domain" description="MobA-like NTP transferase" evidence="2">
    <location>
        <begin position="20"/>
        <end position="232"/>
    </location>
</feature>
<dbReference type="Proteomes" id="UP000188169">
    <property type="component" value="Unassembled WGS sequence"/>
</dbReference>
<sequence>MIKQNVGNKDLKLLQQSHAVIILASGLSQRLGQPKQLLKKQSRPLLEVMTNLALTINPSAILLVIASSQSETIQLSQTLAAQHDVVTPVINTQPEQGMAHSLSLAITQLNRKVANGLAIQRVIILGVDQVLLHINHLSNLLAGFNADKKTEQSGYAKASGCKKVIASSYSSSYKIFENELSHIERLITEASNTDISDNEKRIIGLPINIDYQLLTQWQPLLNGDKGLRHLIRGLSSKDLSVVDNIKLSLDIDTPEQLQYAIKKGWLDP</sequence>
<dbReference type="InterPro" id="IPR029044">
    <property type="entry name" value="Nucleotide-diphossugar_trans"/>
</dbReference>
<dbReference type="SUPFAM" id="SSF53448">
    <property type="entry name" value="Nucleotide-diphospho-sugar transferases"/>
    <property type="match status" value="1"/>
</dbReference>
<accession>A0A1R4EDS7</accession>
<keyword evidence="4" id="KW-1185">Reference proteome</keyword>
<dbReference type="EMBL" id="FUGD01000054">
    <property type="protein sequence ID" value="SJM36644.1"/>
    <property type="molecule type" value="Genomic_DNA"/>
</dbReference>